<dbReference type="NCBIfam" id="NF009118">
    <property type="entry name" value="PRK12469.1"/>
    <property type="match status" value="1"/>
</dbReference>
<keyword evidence="7 9" id="KW-0238">DNA-binding</keyword>
<dbReference type="OrthoDB" id="9814402at2"/>
<comment type="caution">
    <text evidence="13">The sequence shown here is derived from an EMBL/GenBank/DDBJ whole genome shotgun (WGS) entry which is preliminary data.</text>
</comment>
<dbReference type="Pfam" id="PF00309">
    <property type="entry name" value="Sigma54_AID"/>
    <property type="match status" value="1"/>
</dbReference>
<name>A0A556AD28_9BURK</name>
<dbReference type="NCBIfam" id="TIGR02395">
    <property type="entry name" value="rpoN_sigma"/>
    <property type="match status" value="1"/>
</dbReference>
<dbReference type="Proteomes" id="UP000318405">
    <property type="component" value="Unassembled WGS sequence"/>
</dbReference>
<protein>
    <recommendedName>
        <fullName evidence="9">RNA polymerase sigma-54 factor</fullName>
    </recommendedName>
</protein>
<dbReference type="Gene3D" id="1.10.10.60">
    <property type="entry name" value="Homeodomain-like"/>
    <property type="match status" value="1"/>
</dbReference>
<dbReference type="PROSITE" id="PS00717">
    <property type="entry name" value="SIGMA54_1"/>
    <property type="match status" value="1"/>
</dbReference>
<keyword evidence="2 9" id="KW-0240">DNA-directed RNA polymerase</keyword>
<sequence length="489" mass="54881">MHATYDLRAKQQTILTPRLQQSVKLLQMSAIEFTQELRQALSTNPFLEETAEDEEQSATPDGLLDEAPAANLAEPDMADVTATEVAADTTSESDSAYDPPAEYSGDFPTSRANGSGDDDRMDFGEWMHESPGLHEHLHRELAGYRLNDRDRALTHMLVEALDEDGYLRQTFEELEGLVELTPAPTKSEWNTALRLVQQLDSPGLAARDLGECLRLQLQAIEQATPAREVAIRLTEKCLEQLARRNQGEMLRTLGCDEGTLRDACLLIKSLDPKPGLRFAREEAQHIIPDVIVRKIKGRWLVDTNPAVMPRARLNSTYASMFRHARCNDRAPMAQELQEARWLIRNVEQRFTTIQRVAEAIVAHQRTFFEYGEVALKPLVLREVAEELGLHESTVSRATGNKYMATPRGIFEFKHFFSRELSTETGGTCSTTAVRALIKELIAGEDSAAPLSDVTLTQLLAKQGVIVARRTVSKYRTLMKVPPAELRRQF</sequence>
<proteinExistence type="inferred from homology"/>
<keyword evidence="5 9" id="KW-0805">Transcription regulation</keyword>
<dbReference type="AlphaFoldDB" id="A0A556AD28"/>
<accession>A0A556AD28</accession>
<dbReference type="RefSeq" id="WP_143950703.1">
    <property type="nucleotide sequence ID" value="NZ_BAABMB010000003.1"/>
</dbReference>
<feature type="region of interest" description="Disordered" evidence="10">
    <location>
        <begin position="85"/>
        <end position="123"/>
    </location>
</feature>
<evidence type="ECO:0000313" key="14">
    <source>
        <dbReference type="Proteomes" id="UP000318405"/>
    </source>
</evidence>
<dbReference type="PROSITE" id="PS50044">
    <property type="entry name" value="SIGMA54_3"/>
    <property type="match status" value="1"/>
</dbReference>
<dbReference type="GO" id="GO:0016779">
    <property type="term" value="F:nucleotidyltransferase activity"/>
    <property type="evidence" value="ECO:0007669"/>
    <property type="project" value="UniProtKB-KW"/>
</dbReference>
<evidence type="ECO:0000256" key="2">
    <source>
        <dbReference type="ARBA" id="ARBA00022478"/>
    </source>
</evidence>
<dbReference type="Pfam" id="PF04552">
    <property type="entry name" value="Sigma54_DBD"/>
    <property type="match status" value="1"/>
</dbReference>
<gene>
    <name evidence="13" type="ORF">FOZ76_22010</name>
</gene>
<evidence type="ECO:0000256" key="4">
    <source>
        <dbReference type="ARBA" id="ARBA00022695"/>
    </source>
</evidence>
<keyword evidence="4 9" id="KW-0548">Nucleotidyltransferase</keyword>
<evidence type="ECO:0000256" key="9">
    <source>
        <dbReference type="PIRNR" id="PIRNR000774"/>
    </source>
</evidence>
<dbReference type="PANTHER" id="PTHR32248:SF4">
    <property type="entry name" value="RNA POLYMERASE SIGMA-54 FACTOR"/>
    <property type="match status" value="1"/>
</dbReference>
<dbReference type="GO" id="GO:0016987">
    <property type="term" value="F:sigma factor activity"/>
    <property type="evidence" value="ECO:0007669"/>
    <property type="project" value="UniProtKB-KW"/>
</dbReference>
<keyword evidence="3 9" id="KW-0808">Transferase</keyword>
<dbReference type="GO" id="GO:0006352">
    <property type="term" value="P:DNA-templated transcription initiation"/>
    <property type="evidence" value="ECO:0007669"/>
    <property type="project" value="InterPro"/>
</dbReference>
<evidence type="ECO:0000256" key="1">
    <source>
        <dbReference type="ARBA" id="ARBA00008798"/>
    </source>
</evidence>
<keyword evidence="14" id="KW-1185">Reference proteome</keyword>
<dbReference type="PANTHER" id="PTHR32248">
    <property type="entry name" value="RNA POLYMERASE SIGMA-54 FACTOR"/>
    <property type="match status" value="1"/>
</dbReference>
<evidence type="ECO:0000256" key="6">
    <source>
        <dbReference type="ARBA" id="ARBA00023082"/>
    </source>
</evidence>
<dbReference type="InterPro" id="IPR007634">
    <property type="entry name" value="RNA_pol_sigma_54_DNA-bd"/>
</dbReference>
<dbReference type="InterPro" id="IPR000394">
    <property type="entry name" value="RNA_pol_sigma_54"/>
</dbReference>
<evidence type="ECO:0000256" key="10">
    <source>
        <dbReference type="SAM" id="MobiDB-lite"/>
    </source>
</evidence>
<comment type="similarity">
    <text evidence="1 9">Belongs to the sigma-54 factor family.</text>
</comment>
<evidence type="ECO:0000256" key="8">
    <source>
        <dbReference type="ARBA" id="ARBA00023163"/>
    </source>
</evidence>
<reference evidence="13 14" key="1">
    <citation type="submission" date="2019-07" db="EMBL/GenBank/DDBJ databases">
        <title>Qingshengfaniella alkalisoli gen. nov., sp. nov., isolated from saline soil.</title>
        <authorList>
            <person name="Xu L."/>
            <person name="Huang X.-X."/>
            <person name="Sun J.-Q."/>
        </authorList>
    </citation>
    <scope>NUCLEOTIDE SEQUENCE [LARGE SCALE GENOMIC DNA]</scope>
    <source>
        <strain evidence="13 14">DSM 27279</strain>
    </source>
</reference>
<dbReference type="PRINTS" id="PR00045">
    <property type="entry name" value="SIGMA54FCT"/>
</dbReference>
<evidence type="ECO:0000256" key="5">
    <source>
        <dbReference type="ARBA" id="ARBA00023015"/>
    </source>
</evidence>
<dbReference type="GO" id="GO:0000428">
    <property type="term" value="C:DNA-directed RNA polymerase complex"/>
    <property type="evidence" value="ECO:0007669"/>
    <property type="project" value="UniProtKB-KW"/>
</dbReference>
<evidence type="ECO:0000256" key="3">
    <source>
        <dbReference type="ARBA" id="ARBA00022679"/>
    </source>
</evidence>
<comment type="function">
    <text evidence="9">Sigma factors are initiation factors that promote the attachment of RNA polymerase to specific initiation sites and are then released.</text>
</comment>
<evidence type="ECO:0000259" key="12">
    <source>
        <dbReference type="Pfam" id="PF04963"/>
    </source>
</evidence>
<evidence type="ECO:0000256" key="7">
    <source>
        <dbReference type="ARBA" id="ARBA00023125"/>
    </source>
</evidence>
<feature type="domain" description="RNA polymerase sigma factor 54 core-binding" evidence="12">
    <location>
        <begin position="125"/>
        <end position="317"/>
    </location>
</feature>
<dbReference type="PIRSF" id="PIRSF000774">
    <property type="entry name" value="RpoN"/>
    <property type="match status" value="1"/>
</dbReference>
<dbReference type="NCBIfam" id="NF004595">
    <property type="entry name" value="PRK05932.1-2"/>
    <property type="match status" value="1"/>
</dbReference>
<keyword evidence="8 9" id="KW-0804">Transcription</keyword>
<dbReference type="EMBL" id="VLTJ01000039">
    <property type="protein sequence ID" value="TSH90789.1"/>
    <property type="molecule type" value="Genomic_DNA"/>
</dbReference>
<keyword evidence="6 9" id="KW-0731">Sigma factor</keyword>
<evidence type="ECO:0000313" key="13">
    <source>
        <dbReference type="EMBL" id="TSH90789.1"/>
    </source>
</evidence>
<feature type="domain" description="RNA polymerase sigma factor 54 DNA-binding" evidence="11">
    <location>
        <begin position="332"/>
        <end position="488"/>
    </location>
</feature>
<dbReference type="GO" id="GO:0003677">
    <property type="term" value="F:DNA binding"/>
    <property type="evidence" value="ECO:0007669"/>
    <property type="project" value="UniProtKB-KW"/>
</dbReference>
<dbReference type="InterPro" id="IPR038709">
    <property type="entry name" value="RpoN_core-bd_sf"/>
</dbReference>
<dbReference type="GO" id="GO:0001216">
    <property type="term" value="F:DNA-binding transcription activator activity"/>
    <property type="evidence" value="ECO:0007669"/>
    <property type="project" value="InterPro"/>
</dbReference>
<dbReference type="Gene3D" id="1.10.10.1330">
    <property type="entry name" value="RNA polymerase sigma-54 factor, core-binding domain"/>
    <property type="match status" value="1"/>
</dbReference>
<evidence type="ECO:0000259" key="11">
    <source>
        <dbReference type="Pfam" id="PF04552"/>
    </source>
</evidence>
<dbReference type="InterPro" id="IPR007046">
    <property type="entry name" value="RNA_pol_sigma_54_core-bd"/>
</dbReference>
<organism evidence="13 14">
    <name type="scientific">Verticiella sediminum</name>
    <dbReference type="NCBI Taxonomy" id="1247510"/>
    <lineage>
        <taxon>Bacteria</taxon>
        <taxon>Pseudomonadati</taxon>
        <taxon>Pseudomonadota</taxon>
        <taxon>Betaproteobacteria</taxon>
        <taxon>Burkholderiales</taxon>
        <taxon>Alcaligenaceae</taxon>
        <taxon>Verticiella</taxon>
    </lineage>
</organism>
<dbReference type="Pfam" id="PF04963">
    <property type="entry name" value="Sigma54_CBD"/>
    <property type="match status" value="1"/>
</dbReference>